<dbReference type="OrthoDB" id="302705at2759"/>
<name>K0SXB2_THAOC</name>
<dbReference type="Proteomes" id="UP000266841">
    <property type="component" value="Unassembled WGS sequence"/>
</dbReference>
<organism evidence="2 3">
    <name type="scientific">Thalassiosira oceanica</name>
    <name type="common">Marine diatom</name>
    <dbReference type="NCBI Taxonomy" id="159749"/>
    <lineage>
        <taxon>Eukaryota</taxon>
        <taxon>Sar</taxon>
        <taxon>Stramenopiles</taxon>
        <taxon>Ochrophyta</taxon>
        <taxon>Bacillariophyta</taxon>
        <taxon>Coscinodiscophyceae</taxon>
        <taxon>Thalassiosirophycidae</taxon>
        <taxon>Thalassiosirales</taxon>
        <taxon>Thalassiosiraceae</taxon>
        <taxon>Thalassiosira</taxon>
    </lineage>
</organism>
<dbReference type="InterPro" id="IPR036938">
    <property type="entry name" value="PAP2/HPO_sf"/>
</dbReference>
<proteinExistence type="predicted"/>
<sequence>MGIKKFIKQERPVGSCLYFQSFGMPSGHAATSIGLLTYLLLELFVYNPHLFGGLSCCREEGGRILYVLGYGWVRREHDTPHDALGDIEQEIHSKRDKFLLNSAANKLQDKKRLRLLGGWIYHVRAAGHVALLLPVPFSRVFLHDHLRSQVLAGSLIGFSLSSVWYLFIVRRYGMAVLESRNSRTGKWFGLRLGWNE</sequence>
<evidence type="ECO:0000256" key="1">
    <source>
        <dbReference type="SAM" id="Phobius"/>
    </source>
</evidence>
<dbReference type="EMBL" id="AGNL01015637">
    <property type="protein sequence ID" value="EJK65616.1"/>
    <property type="molecule type" value="Genomic_DNA"/>
</dbReference>
<gene>
    <name evidence="2" type="ORF">THAOC_13506</name>
</gene>
<accession>K0SXB2</accession>
<keyword evidence="1" id="KW-1133">Transmembrane helix</keyword>
<keyword evidence="1" id="KW-0472">Membrane</keyword>
<feature type="transmembrane region" description="Helical" evidence="1">
    <location>
        <begin position="149"/>
        <end position="168"/>
    </location>
</feature>
<reference evidence="2 3" key="1">
    <citation type="journal article" date="2012" name="Genome Biol.">
        <title>Genome and low-iron response of an oceanic diatom adapted to chronic iron limitation.</title>
        <authorList>
            <person name="Lommer M."/>
            <person name="Specht M."/>
            <person name="Roy A.S."/>
            <person name="Kraemer L."/>
            <person name="Andreson R."/>
            <person name="Gutowska M.A."/>
            <person name="Wolf J."/>
            <person name="Bergner S.V."/>
            <person name="Schilhabel M.B."/>
            <person name="Klostermeier U.C."/>
            <person name="Beiko R.G."/>
            <person name="Rosenstiel P."/>
            <person name="Hippler M."/>
            <person name="Laroche J."/>
        </authorList>
    </citation>
    <scope>NUCLEOTIDE SEQUENCE [LARGE SCALE GENOMIC DNA]</scope>
    <source>
        <strain evidence="2 3">CCMP1005</strain>
    </source>
</reference>
<keyword evidence="1" id="KW-0812">Transmembrane</keyword>
<feature type="transmembrane region" description="Helical" evidence="1">
    <location>
        <begin position="115"/>
        <end position="137"/>
    </location>
</feature>
<protein>
    <submittedName>
        <fullName evidence="2">Uncharacterized protein</fullName>
    </submittedName>
</protein>
<keyword evidence="3" id="KW-1185">Reference proteome</keyword>
<dbReference type="Gene3D" id="1.20.144.10">
    <property type="entry name" value="Phosphatidic acid phosphatase type 2/haloperoxidase"/>
    <property type="match status" value="1"/>
</dbReference>
<comment type="caution">
    <text evidence="2">The sequence shown here is derived from an EMBL/GenBank/DDBJ whole genome shotgun (WGS) entry which is preliminary data.</text>
</comment>
<evidence type="ECO:0000313" key="3">
    <source>
        <dbReference type="Proteomes" id="UP000266841"/>
    </source>
</evidence>
<evidence type="ECO:0000313" key="2">
    <source>
        <dbReference type="EMBL" id="EJK65616.1"/>
    </source>
</evidence>
<dbReference type="AlphaFoldDB" id="K0SXB2"/>
<dbReference type="SUPFAM" id="SSF48317">
    <property type="entry name" value="Acid phosphatase/Vanadium-dependent haloperoxidase"/>
    <property type="match status" value="1"/>
</dbReference>